<dbReference type="AlphaFoldDB" id="A0A1I8NNC5"/>
<proteinExistence type="inferred from homology"/>
<dbReference type="InterPro" id="IPR002159">
    <property type="entry name" value="CD36_fam"/>
</dbReference>
<dbReference type="KEGG" id="scac:106087237"/>
<comment type="subcellular location">
    <subcellularLocation>
        <location evidence="1">Cell membrane</location>
    </subcellularLocation>
</comment>
<comment type="similarity">
    <text evidence="2">Belongs to the CD36 family.</text>
</comment>
<evidence type="ECO:0000256" key="6">
    <source>
        <dbReference type="ARBA" id="ARBA00023136"/>
    </source>
</evidence>
<name>A0A1I8NNC5_STOCA</name>
<evidence type="ECO:0000313" key="10">
    <source>
        <dbReference type="EnsemblMetazoa" id="SCAU000586-PA"/>
    </source>
</evidence>
<keyword evidence="3" id="KW-1003">Cell membrane</keyword>
<feature type="compositionally biased region" description="Polar residues" evidence="8">
    <location>
        <begin position="548"/>
        <end position="564"/>
    </location>
</feature>
<dbReference type="Pfam" id="PF01130">
    <property type="entry name" value="CD36"/>
    <property type="match status" value="1"/>
</dbReference>
<dbReference type="GO" id="GO:0005886">
    <property type="term" value="C:plasma membrane"/>
    <property type="evidence" value="ECO:0007669"/>
    <property type="project" value="UniProtKB-SubCell"/>
</dbReference>
<organism evidence="10 11">
    <name type="scientific">Stomoxys calcitrans</name>
    <name type="common">Stable fly</name>
    <name type="synonym">Conops calcitrans</name>
    <dbReference type="NCBI Taxonomy" id="35570"/>
    <lineage>
        <taxon>Eukaryota</taxon>
        <taxon>Metazoa</taxon>
        <taxon>Ecdysozoa</taxon>
        <taxon>Arthropoda</taxon>
        <taxon>Hexapoda</taxon>
        <taxon>Insecta</taxon>
        <taxon>Pterygota</taxon>
        <taxon>Neoptera</taxon>
        <taxon>Endopterygota</taxon>
        <taxon>Diptera</taxon>
        <taxon>Brachycera</taxon>
        <taxon>Muscomorpha</taxon>
        <taxon>Muscoidea</taxon>
        <taxon>Muscidae</taxon>
        <taxon>Stomoxys</taxon>
    </lineage>
</organism>
<sequence length="564" mass="63327">MPQKSRDLRIWSSASRRALFIGILGFILGICGILCGMFWEQIFNALLNKQMILRPNSVVYDRWKNPPVELNLDIYLYNWTNSEDFGNSSTKPILEQCGPYRFVEKPDKVDIDWHDKNASVTYRRKSYYYFDAAGSNGSLDDEIITLNAVALSAGAKTKYWDVMNTRLVNMGLTMYQQEMTVTKTVDELLFTGYSDDMITTARTMTSIFGKKVEVPFDKFGWFYTRNGSADLTGVFNVYTGADDISRLGQMHTWNYKSHSGFFDSHCGMTNGSAGEFYPPNLTPDSIVGLFTPDMCRTVPLDYTETMEIEGIKGYKYAGGPRSVDNGTLYPENSCFCGGECTPSGVMNVSSCRFGTPVFMSFPHFYQADPSYVDQVEGLNPNKKHHEFYMVLEPRTGIALEVVARFQVNMLIEPLKGVSLYEDVPRTFLPLIWFEQKVRITPEIATELKLIPRVLLGGQIFAGILFALGLLMMGWYPMQQLCSNSSRNKSSKIHGTENGKLGQASPCELKPLNHTPTKSPSIPKKRNSDSTPDQSPLLEKTAKDEATTEKSNPMSSISNGKSSQN</sequence>
<evidence type="ECO:0000256" key="9">
    <source>
        <dbReference type="SAM" id="Phobius"/>
    </source>
</evidence>
<feature type="transmembrane region" description="Helical" evidence="9">
    <location>
        <begin position="453"/>
        <end position="475"/>
    </location>
</feature>
<dbReference type="Proteomes" id="UP000095300">
    <property type="component" value="Unassembled WGS sequence"/>
</dbReference>
<dbReference type="STRING" id="35570.A0A1I8NNC5"/>
<feature type="region of interest" description="Disordered" evidence="8">
    <location>
        <begin position="485"/>
        <end position="564"/>
    </location>
</feature>
<accession>A0A1I8NNC5</accession>
<reference evidence="10" key="1">
    <citation type="submission" date="2020-05" db="UniProtKB">
        <authorList>
            <consortium name="EnsemblMetazoa"/>
        </authorList>
    </citation>
    <scope>IDENTIFICATION</scope>
    <source>
        <strain evidence="10">USDA</strain>
    </source>
</reference>
<keyword evidence="4 9" id="KW-0812">Transmembrane</keyword>
<keyword evidence="7" id="KW-0325">Glycoprotein</keyword>
<dbReference type="GO" id="GO:0005044">
    <property type="term" value="F:scavenger receptor activity"/>
    <property type="evidence" value="ECO:0007669"/>
    <property type="project" value="TreeGrafter"/>
</dbReference>
<protein>
    <recommendedName>
        <fullName evidence="12">Protein croquemort</fullName>
    </recommendedName>
</protein>
<gene>
    <name evidence="10" type="primary">106087237</name>
</gene>
<feature type="transmembrane region" description="Helical" evidence="9">
    <location>
        <begin position="20"/>
        <end position="39"/>
    </location>
</feature>
<evidence type="ECO:0000256" key="1">
    <source>
        <dbReference type="ARBA" id="ARBA00004236"/>
    </source>
</evidence>
<dbReference type="PANTHER" id="PTHR11923:SF93">
    <property type="entry name" value="GH07959P-RELATED"/>
    <property type="match status" value="1"/>
</dbReference>
<dbReference type="GO" id="GO:0005737">
    <property type="term" value="C:cytoplasm"/>
    <property type="evidence" value="ECO:0007669"/>
    <property type="project" value="TreeGrafter"/>
</dbReference>
<dbReference type="OrthoDB" id="514335at2759"/>
<evidence type="ECO:0000256" key="5">
    <source>
        <dbReference type="ARBA" id="ARBA00022989"/>
    </source>
</evidence>
<evidence type="ECO:0000256" key="4">
    <source>
        <dbReference type="ARBA" id="ARBA00022692"/>
    </source>
</evidence>
<dbReference type="EnsemblMetazoa" id="SCAU000586-RA">
    <property type="protein sequence ID" value="SCAU000586-PA"/>
    <property type="gene ID" value="SCAU000586"/>
</dbReference>
<evidence type="ECO:0000256" key="7">
    <source>
        <dbReference type="ARBA" id="ARBA00023180"/>
    </source>
</evidence>
<evidence type="ECO:0008006" key="12">
    <source>
        <dbReference type="Google" id="ProtNLM"/>
    </source>
</evidence>
<keyword evidence="11" id="KW-1185">Reference proteome</keyword>
<evidence type="ECO:0000313" key="11">
    <source>
        <dbReference type="Proteomes" id="UP000095300"/>
    </source>
</evidence>
<keyword evidence="5 9" id="KW-1133">Transmembrane helix</keyword>
<evidence type="ECO:0000256" key="3">
    <source>
        <dbReference type="ARBA" id="ARBA00022475"/>
    </source>
</evidence>
<keyword evidence="6 9" id="KW-0472">Membrane</keyword>
<evidence type="ECO:0000256" key="8">
    <source>
        <dbReference type="SAM" id="MobiDB-lite"/>
    </source>
</evidence>
<dbReference type="VEuPathDB" id="VectorBase:SCAU000586"/>
<evidence type="ECO:0000256" key="2">
    <source>
        <dbReference type="ARBA" id="ARBA00010532"/>
    </source>
</evidence>
<dbReference type="PANTHER" id="PTHR11923">
    <property type="entry name" value="SCAVENGER RECEPTOR CLASS B TYPE-1 SR-B1"/>
    <property type="match status" value="1"/>
</dbReference>
<dbReference type="PRINTS" id="PR01609">
    <property type="entry name" value="CD36FAMILY"/>
</dbReference>